<protein>
    <recommendedName>
        <fullName evidence="10">RagB/SusD family nutrient uptake outer membrane protein</fullName>
    </recommendedName>
</protein>
<organism evidence="8 9">
    <name type="scientific">Postechiella marina</name>
    <dbReference type="NCBI Taxonomy" id="943941"/>
    <lineage>
        <taxon>Bacteria</taxon>
        <taxon>Pseudomonadati</taxon>
        <taxon>Bacteroidota</taxon>
        <taxon>Flavobacteriia</taxon>
        <taxon>Flavobacteriales</taxon>
        <taxon>Flavobacteriaceae</taxon>
        <taxon>Postechiella</taxon>
    </lineage>
</organism>
<dbReference type="InterPro" id="IPR012944">
    <property type="entry name" value="SusD_RagB_dom"/>
</dbReference>
<dbReference type="InterPro" id="IPR033985">
    <property type="entry name" value="SusD-like_N"/>
</dbReference>
<dbReference type="EMBL" id="BAABCA010000001">
    <property type="protein sequence ID" value="GAA4231593.1"/>
    <property type="molecule type" value="Genomic_DNA"/>
</dbReference>
<accession>A0ABP8C0M8</accession>
<evidence type="ECO:0000313" key="8">
    <source>
        <dbReference type="EMBL" id="GAA4231593.1"/>
    </source>
</evidence>
<evidence type="ECO:0000259" key="7">
    <source>
        <dbReference type="Pfam" id="PF14322"/>
    </source>
</evidence>
<keyword evidence="9" id="KW-1185">Reference proteome</keyword>
<dbReference type="InterPro" id="IPR011990">
    <property type="entry name" value="TPR-like_helical_dom_sf"/>
</dbReference>
<dbReference type="PROSITE" id="PS51257">
    <property type="entry name" value="PROKAR_LIPOPROTEIN"/>
    <property type="match status" value="1"/>
</dbReference>
<name>A0ABP8C0M8_9FLAO</name>
<keyword evidence="4" id="KW-0472">Membrane</keyword>
<keyword evidence="5" id="KW-0998">Cell outer membrane</keyword>
<dbReference type="Pfam" id="PF07980">
    <property type="entry name" value="SusD_RagB"/>
    <property type="match status" value="1"/>
</dbReference>
<proteinExistence type="inferred from homology"/>
<evidence type="ECO:0000259" key="6">
    <source>
        <dbReference type="Pfam" id="PF07980"/>
    </source>
</evidence>
<dbReference type="RefSeq" id="WP_344786432.1">
    <property type="nucleotide sequence ID" value="NZ_BAABCA010000001.1"/>
</dbReference>
<evidence type="ECO:0000256" key="3">
    <source>
        <dbReference type="ARBA" id="ARBA00022729"/>
    </source>
</evidence>
<gene>
    <name evidence="8" type="ORF">GCM10022291_04400</name>
</gene>
<comment type="similarity">
    <text evidence="2">Belongs to the SusD family.</text>
</comment>
<evidence type="ECO:0008006" key="10">
    <source>
        <dbReference type="Google" id="ProtNLM"/>
    </source>
</evidence>
<feature type="domain" description="SusD-like N-terminal" evidence="7">
    <location>
        <begin position="24"/>
        <end position="223"/>
    </location>
</feature>
<dbReference type="Gene3D" id="1.25.40.390">
    <property type="match status" value="1"/>
</dbReference>
<evidence type="ECO:0000313" key="9">
    <source>
        <dbReference type="Proteomes" id="UP001501496"/>
    </source>
</evidence>
<sequence>MKNYKYIFSLVALIVTLQSCESYLEEINPNGVSTDNYWKDLTESNENLTSVYNGLLNQYIWGIDNEALRSDIGFPKSRTNPVSYGYEWHSQKFDNTGTHYFKSWNGMYRVIWRANQVIAGLNNMGDQFKSEESWTTQMGEARFLRGLMHFYLHSIYNNGQIIIRDEAPENLEEFSKPLSTSEEAITFFRDDLKYAYDNLPAIQPQKTRISKGTAALVLGKSYLYTKEYDLAMPLLNDVITGPYGYSLLEGDNVKLLFTQDGDYNSESILELNYTEVHQRLVQNKDEWDEEAYTNRWARYTAPASPFGGGGANYFLPTSWLTFAYSNEVKDTNDSRNKKEDGVTSISVPLRCAQMIAVVNDEESTYYQSKPGYEKVPFGGTTFSYFKKLTNHDRLTSEDNNAIGSSWASGKNVVIYRLSDAYLMYAECLLETGDLQGAIDNINVIRKRWGLESLVLNDESLFIDYTSGAAESTDYETKLRDHLRHVERPLELCLEGNGERAIDLRRWNVTKKRFQYLSDSEYRVVDYNFTKEDGTTGKGSLIEKGETLVANSNLNIEFDEAAVNFIEELHAYLPLPNDEILYNQEVD</sequence>
<dbReference type="Proteomes" id="UP001501496">
    <property type="component" value="Unassembled WGS sequence"/>
</dbReference>
<reference evidence="9" key="1">
    <citation type="journal article" date="2019" name="Int. J. Syst. Evol. Microbiol.">
        <title>The Global Catalogue of Microorganisms (GCM) 10K type strain sequencing project: providing services to taxonomists for standard genome sequencing and annotation.</title>
        <authorList>
            <consortium name="The Broad Institute Genomics Platform"/>
            <consortium name="The Broad Institute Genome Sequencing Center for Infectious Disease"/>
            <person name="Wu L."/>
            <person name="Ma J."/>
        </authorList>
    </citation>
    <scope>NUCLEOTIDE SEQUENCE [LARGE SCALE GENOMIC DNA]</scope>
    <source>
        <strain evidence="9">JCM 17630</strain>
    </source>
</reference>
<evidence type="ECO:0000256" key="5">
    <source>
        <dbReference type="ARBA" id="ARBA00023237"/>
    </source>
</evidence>
<evidence type="ECO:0000256" key="2">
    <source>
        <dbReference type="ARBA" id="ARBA00006275"/>
    </source>
</evidence>
<evidence type="ECO:0000256" key="4">
    <source>
        <dbReference type="ARBA" id="ARBA00023136"/>
    </source>
</evidence>
<evidence type="ECO:0000256" key="1">
    <source>
        <dbReference type="ARBA" id="ARBA00004442"/>
    </source>
</evidence>
<feature type="domain" description="RagB/SusD" evidence="6">
    <location>
        <begin position="336"/>
        <end position="583"/>
    </location>
</feature>
<keyword evidence="3" id="KW-0732">Signal</keyword>
<comment type="subcellular location">
    <subcellularLocation>
        <location evidence="1">Cell outer membrane</location>
    </subcellularLocation>
</comment>
<comment type="caution">
    <text evidence="8">The sequence shown here is derived from an EMBL/GenBank/DDBJ whole genome shotgun (WGS) entry which is preliminary data.</text>
</comment>
<dbReference type="Pfam" id="PF14322">
    <property type="entry name" value="SusD-like_3"/>
    <property type="match status" value="1"/>
</dbReference>
<dbReference type="SUPFAM" id="SSF48452">
    <property type="entry name" value="TPR-like"/>
    <property type="match status" value="1"/>
</dbReference>